<accession>D6X298</accession>
<gene>
    <name evidence="2" type="primary">AUGUSTUS-3.0.2_12040</name>
    <name evidence="2" type="ORF">TcasGA2_TC012040</name>
</gene>
<sequence length="104" mass="11178">MYRNLLIPALIFTIYVNTVNCIVCTPGICASVQCKEVQGCKGQNQEVQPGGFCSCCNVCYTILGENEACNDIVLQGVPPATTRCANGLVCYEGKCTSFKNLQGK</sequence>
<feature type="chain" id="PRO_5003090510" evidence="1">
    <location>
        <begin position="22"/>
        <end position="104"/>
    </location>
</feature>
<dbReference type="SUPFAM" id="SSF57184">
    <property type="entry name" value="Growth factor receptor domain"/>
    <property type="match status" value="1"/>
</dbReference>
<reference evidence="2 3" key="2">
    <citation type="journal article" date="2010" name="Nucleic Acids Res.">
        <title>BeetleBase in 2010: revisions to provide comprehensive genomic information for Tribolium castaneum.</title>
        <authorList>
            <person name="Kim H.S."/>
            <person name="Murphy T."/>
            <person name="Xia J."/>
            <person name="Caragea D."/>
            <person name="Park Y."/>
            <person name="Beeman R.W."/>
            <person name="Lorenzen M.D."/>
            <person name="Butcher S."/>
            <person name="Manak J.R."/>
            <person name="Brown S.J."/>
        </authorList>
    </citation>
    <scope>GENOME REANNOTATION</scope>
    <source>
        <strain evidence="2 3">Georgia GA2</strain>
    </source>
</reference>
<dbReference type="PhylomeDB" id="D6X298"/>
<evidence type="ECO:0000313" key="2">
    <source>
        <dbReference type="EMBL" id="EFA09891.1"/>
    </source>
</evidence>
<dbReference type="AlphaFoldDB" id="D6X298"/>
<dbReference type="HOGENOM" id="CLU_2253514_0_0_1"/>
<feature type="signal peptide" evidence="1">
    <location>
        <begin position="1"/>
        <end position="21"/>
    </location>
</feature>
<dbReference type="OMA" id="NEACNDI"/>
<dbReference type="Proteomes" id="UP000007266">
    <property type="component" value="Linkage group 9"/>
</dbReference>
<name>D6X298_TRICA</name>
<dbReference type="OrthoDB" id="6728452at2759"/>
<evidence type="ECO:0000256" key="1">
    <source>
        <dbReference type="SAM" id="SignalP"/>
    </source>
</evidence>
<evidence type="ECO:0000313" key="3">
    <source>
        <dbReference type="Proteomes" id="UP000007266"/>
    </source>
</evidence>
<keyword evidence="3" id="KW-1185">Reference proteome</keyword>
<protein>
    <submittedName>
        <fullName evidence="2">Uncharacterized protein</fullName>
    </submittedName>
</protein>
<proteinExistence type="predicted"/>
<keyword evidence="1" id="KW-0732">Signal</keyword>
<organism evidence="2 3">
    <name type="scientific">Tribolium castaneum</name>
    <name type="common">Red flour beetle</name>
    <dbReference type="NCBI Taxonomy" id="7070"/>
    <lineage>
        <taxon>Eukaryota</taxon>
        <taxon>Metazoa</taxon>
        <taxon>Ecdysozoa</taxon>
        <taxon>Arthropoda</taxon>
        <taxon>Hexapoda</taxon>
        <taxon>Insecta</taxon>
        <taxon>Pterygota</taxon>
        <taxon>Neoptera</taxon>
        <taxon>Endopterygota</taxon>
        <taxon>Coleoptera</taxon>
        <taxon>Polyphaga</taxon>
        <taxon>Cucujiformia</taxon>
        <taxon>Tenebrionidae</taxon>
        <taxon>Tenebrionidae incertae sedis</taxon>
        <taxon>Tribolium</taxon>
    </lineage>
</organism>
<dbReference type="InParanoid" id="D6X298"/>
<dbReference type="KEGG" id="tca:100141972"/>
<reference evidence="2 3" key="1">
    <citation type="journal article" date="2008" name="Nature">
        <title>The genome of the model beetle and pest Tribolium castaneum.</title>
        <authorList>
            <consortium name="Tribolium Genome Sequencing Consortium"/>
            <person name="Richards S."/>
            <person name="Gibbs R.A."/>
            <person name="Weinstock G.M."/>
            <person name="Brown S.J."/>
            <person name="Denell R."/>
            <person name="Beeman R.W."/>
            <person name="Gibbs R."/>
            <person name="Beeman R.W."/>
            <person name="Brown S.J."/>
            <person name="Bucher G."/>
            <person name="Friedrich M."/>
            <person name="Grimmelikhuijzen C.J."/>
            <person name="Klingler M."/>
            <person name="Lorenzen M."/>
            <person name="Richards S."/>
            <person name="Roth S."/>
            <person name="Schroder R."/>
            <person name="Tautz D."/>
            <person name="Zdobnov E.M."/>
            <person name="Muzny D."/>
            <person name="Gibbs R.A."/>
            <person name="Weinstock G.M."/>
            <person name="Attaway T."/>
            <person name="Bell S."/>
            <person name="Buhay C.J."/>
            <person name="Chandrabose M.N."/>
            <person name="Chavez D."/>
            <person name="Clerk-Blankenburg K.P."/>
            <person name="Cree A."/>
            <person name="Dao M."/>
            <person name="Davis C."/>
            <person name="Chacko J."/>
            <person name="Dinh H."/>
            <person name="Dugan-Rocha S."/>
            <person name="Fowler G."/>
            <person name="Garner T.T."/>
            <person name="Garnes J."/>
            <person name="Gnirke A."/>
            <person name="Hawes A."/>
            <person name="Hernandez J."/>
            <person name="Hines S."/>
            <person name="Holder M."/>
            <person name="Hume J."/>
            <person name="Jhangiani S.N."/>
            <person name="Joshi V."/>
            <person name="Khan Z.M."/>
            <person name="Jackson L."/>
            <person name="Kovar C."/>
            <person name="Kowis A."/>
            <person name="Lee S."/>
            <person name="Lewis L.R."/>
            <person name="Margolis J."/>
            <person name="Morgan M."/>
            <person name="Nazareth L.V."/>
            <person name="Nguyen N."/>
            <person name="Okwuonu G."/>
            <person name="Parker D."/>
            <person name="Richards S."/>
            <person name="Ruiz S.J."/>
            <person name="Santibanez J."/>
            <person name="Savard J."/>
            <person name="Scherer S.E."/>
            <person name="Schneider B."/>
            <person name="Sodergren E."/>
            <person name="Tautz D."/>
            <person name="Vattahil S."/>
            <person name="Villasana D."/>
            <person name="White C.S."/>
            <person name="Wright R."/>
            <person name="Park Y."/>
            <person name="Beeman R.W."/>
            <person name="Lord J."/>
            <person name="Oppert B."/>
            <person name="Lorenzen M."/>
            <person name="Brown S."/>
            <person name="Wang L."/>
            <person name="Savard J."/>
            <person name="Tautz D."/>
            <person name="Richards S."/>
            <person name="Weinstock G."/>
            <person name="Gibbs R.A."/>
            <person name="Liu Y."/>
            <person name="Worley K."/>
            <person name="Weinstock G."/>
            <person name="Elsik C.G."/>
            <person name="Reese J.T."/>
            <person name="Elhaik E."/>
            <person name="Landan G."/>
            <person name="Graur D."/>
            <person name="Arensburger P."/>
            <person name="Atkinson P."/>
            <person name="Beeman R.W."/>
            <person name="Beidler J."/>
            <person name="Brown S.J."/>
            <person name="Demuth J.P."/>
            <person name="Drury D.W."/>
            <person name="Du Y.Z."/>
            <person name="Fujiwara H."/>
            <person name="Lorenzen M."/>
            <person name="Maselli V."/>
            <person name="Osanai M."/>
            <person name="Park Y."/>
            <person name="Robertson H.M."/>
            <person name="Tu Z."/>
            <person name="Wang J.J."/>
            <person name="Wang S."/>
            <person name="Richards S."/>
            <person name="Song H."/>
            <person name="Zhang L."/>
            <person name="Sodergren E."/>
            <person name="Werner D."/>
            <person name="Stanke M."/>
            <person name="Morgenstern B."/>
            <person name="Solovyev V."/>
            <person name="Kosarev P."/>
            <person name="Brown G."/>
            <person name="Chen H.C."/>
            <person name="Ermolaeva O."/>
            <person name="Hlavina W."/>
            <person name="Kapustin Y."/>
            <person name="Kiryutin B."/>
            <person name="Kitts P."/>
            <person name="Maglott D."/>
            <person name="Pruitt K."/>
            <person name="Sapojnikov V."/>
            <person name="Souvorov A."/>
            <person name="Mackey A.J."/>
            <person name="Waterhouse R.M."/>
            <person name="Wyder S."/>
            <person name="Zdobnov E.M."/>
            <person name="Zdobnov E.M."/>
            <person name="Wyder S."/>
            <person name="Kriventseva E.V."/>
            <person name="Kadowaki T."/>
            <person name="Bork P."/>
            <person name="Aranda M."/>
            <person name="Bao R."/>
            <person name="Beermann A."/>
            <person name="Berns N."/>
            <person name="Bolognesi R."/>
            <person name="Bonneton F."/>
            <person name="Bopp D."/>
            <person name="Brown S.J."/>
            <person name="Bucher G."/>
            <person name="Butts T."/>
            <person name="Chaumot A."/>
            <person name="Denell R.E."/>
            <person name="Ferrier D.E."/>
            <person name="Friedrich M."/>
            <person name="Gordon C.M."/>
            <person name="Jindra M."/>
            <person name="Klingler M."/>
            <person name="Lan Q."/>
            <person name="Lattorff H.M."/>
            <person name="Laudet V."/>
            <person name="von Levetsow C."/>
            <person name="Liu Z."/>
            <person name="Lutz R."/>
            <person name="Lynch J.A."/>
            <person name="da Fonseca R.N."/>
            <person name="Posnien N."/>
            <person name="Reuter R."/>
            <person name="Roth S."/>
            <person name="Savard J."/>
            <person name="Schinko J.B."/>
            <person name="Schmitt C."/>
            <person name="Schoppmeier M."/>
            <person name="Schroder R."/>
            <person name="Shippy T.D."/>
            <person name="Simonnet F."/>
            <person name="Marques-Souza H."/>
            <person name="Tautz D."/>
            <person name="Tomoyasu Y."/>
            <person name="Trauner J."/>
            <person name="Van der Zee M."/>
            <person name="Vervoort M."/>
            <person name="Wittkopp N."/>
            <person name="Wimmer E.A."/>
            <person name="Yang X."/>
            <person name="Jones A.K."/>
            <person name="Sattelle D.B."/>
            <person name="Ebert P.R."/>
            <person name="Nelson D."/>
            <person name="Scott J.G."/>
            <person name="Beeman R.W."/>
            <person name="Muthukrishnan S."/>
            <person name="Kramer K.J."/>
            <person name="Arakane Y."/>
            <person name="Beeman R.W."/>
            <person name="Zhu Q."/>
            <person name="Hogenkamp D."/>
            <person name="Dixit R."/>
            <person name="Oppert B."/>
            <person name="Jiang H."/>
            <person name="Zou Z."/>
            <person name="Marshall J."/>
            <person name="Elpidina E."/>
            <person name="Vinokurov K."/>
            <person name="Oppert C."/>
            <person name="Zou Z."/>
            <person name="Evans J."/>
            <person name="Lu Z."/>
            <person name="Zhao P."/>
            <person name="Sumathipala N."/>
            <person name="Altincicek B."/>
            <person name="Vilcinskas A."/>
            <person name="Williams M."/>
            <person name="Hultmark D."/>
            <person name="Hetru C."/>
            <person name="Jiang H."/>
            <person name="Grimmelikhuijzen C.J."/>
            <person name="Hauser F."/>
            <person name="Cazzamali G."/>
            <person name="Williamson M."/>
            <person name="Park Y."/>
            <person name="Li B."/>
            <person name="Tanaka Y."/>
            <person name="Predel R."/>
            <person name="Neupert S."/>
            <person name="Schachtner J."/>
            <person name="Verleyen P."/>
            <person name="Raible F."/>
            <person name="Bork P."/>
            <person name="Friedrich M."/>
            <person name="Walden K.K."/>
            <person name="Robertson H.M."/>
            <person name="Angeli S."/>
            <person name="Foret S."/>
            <person name="Bucher G."/>
            <person name="Schuetz S."/>
            <person name="Maleszka R."/>
            <person name="Wimmer E.A."/>
            <person name="Beeman R.W."/>
            <person name="Lorenzen M."/>
            <person name="Tomoyasu Y."/>
            <person name="Miller S.C."/>
            <person name="Grossmann D."/>
            <person name="Bucher G."/>
        </authorList>
    </citation>
    <scope>NUCLEOTIDE SEQUENCE [LARGE SCALE GENOMIC DNA]</scope>
    <source>
        <strain evidence="2 3">Georgia GA2</strain>
    </source>
</reference>
<dbReference type="InterPro" id="IPR009030">
    <property type="entry name" value="Growth_fac_rcpt_cys_sf"/>
</dbReference>
<dbReference type="EMBL" id="KQ971371">
    <property type="protein sequence ID" value="EFA09891.1"/>
    <property type="molecule type" value="Genomic_DNA"/>
</dbReference>